<dbReference type="PANTHER" id="PTHR22958:SF1">
    <property type="entry name" value="GLYCEROPHOSPHOCHOLINE PHOSPHODIESTERASE GPCPD1"/>
    <property type="match status" value="1"/>
</dbReference>
<name>A0A2Z6S7B9_9GLOM</name>
<dbReference type="PRINTS" id="PR01415">
    <property type="entry name" value="ANKYRIN"/>
</dbReference>
<dbReference type="InterPro" id="IPR017946">
    <property type="entry name" value="PLC-like_Pdiesterase_TIM-brl"/>
</dbReference>
<dbReference type="PROSITE" id="PS51704">
    <property type="entry name" value="GP_PDE"/>
    <property type="match status" value="1"/>
</dbReference>
<comment type="caution">
    <text evidence="7">The sequence shown here is derived from an EMBL/GenBank/DDBJ whole genome shotgun (WGS) entry which is preliminary data.</text>
</comment>
<dbReference type="Pfam" id="PF25329">
    <property type="entry name" value="C2_GDE1"/>
    <property type="match status" value="1"/>
</dbReference>
<evidence type="ECO:0000256" key="1">
    <source>
        <dbReference type="ARBA" id="ARBA00022737"/>
    </source>
</evidence>
<protein>
    <submittedName>
        <fullName evidence="8">Glycerophosphocholine phosphodiesterase Gde1</fullName>
    </submittedName>
</protein>
<dbReference type="InterPro" id="IPR030395">
    <property type="entry name" value="GP_PDE_dom"/>
</dbReference>
<reference evidence="7 9" key="1">
    <citation type="submission" date="2017-11" db="EMBL/GenBank/DDBJ databases">
        <title>The genome of Rhizophagus clarus HR1 reveals common genetic basis of auxotrophy among arbuscular mycorrhizal fungi.</title>
        <authorList>
            <person name="Kobayashi Y."/>
        </authorList>
    </citation>
    <scope>NUCLEOTIDE SEQUENCE [LARGE SCALE GENOMIC DNA]</scope>
    <source>
        <strain evidence="7 9">HR1</strain>
    </source>
</reference>
<dbReference type="InterPro" id="IPR057506">
    <property type="entry name" value="C2_GPCPD1"/>
</dbReference>
<dbReference type="STRING" id="94130.A0A2Z6S7B9"/>
<dbReference type="PANTHER" id="PTHR22958">
    <property type="entry name" value="GLYCEROPHOSPHORYL DIESTER PHOSPHODIESTERASE"/>
    <property type="match status" value="1"/>
</dbReference>
<dbReference type="PROSITE" id="PS50088">
    <property type="entry name" value="ANK_REPEAT"/>
    <property type="match status" value="3"/>
</dbReference>
<dbReference type="InterPro" id="IPR036770">
    <property type="entry name" value="Ankyrin_rpt-contain_sf"/>
</dbReference>
<evidence type="ECO:0000256" key="2">
    <source>
        <dbReference type="ARBA" id="ARBA00022801"/>
    </source>
</evidence>
<dbReference type="Proteomes" id="UP000615446">
    <property type="component" value="Unassembled WGS sequence"/>
</dbReference>
<dbReference type="SUPFAM" id="SSF51695">
    <property type="entry name" value="PLC-like phosphodiesterases"/>
    <property type="match status" value="1"/>
</dbReference>
<keyword evidence="3 4" id="KW-0040">ANK repeat</keyword>
<evidence type="ECO:0000256" key="4">
    <source>
        <dbReference type="PROSITE-ProRule" id="PRU00023"/>
    </source>
</evidence>
<organism evidence="7 9">
    <name type="scientific">Rhizophagus clarus</name>
    <dbReference type="NCBI Taxonomy" id="94130"/>
    <lineage>
        <taxon>Eukaryota</taxon>
        <taxon>Fungi</taxon>
        <taxon>Fungi incertae sedis</taxon>
        <taxon>Mucoromycota</taxon>
        <taxon>Glomeromycotina</taxon>
        <taxon>Glomeromycetes</taxon>
        <taxon>Glomerales</taxon>
        <taxon>Glomeraceae</taxon>
        <taxon>Rhizophagus</taxon>
    </lineage>
</organism>
<dbReference type="SUPFAM" id="SSF48403">
    <property type="entry name" value="Ankyrin repeat"/>
    <property type="match status" value="1"/>
</dbReference>
<accession>A0A2Z6S7B9</accession>
<evidence type="ECO:0000259" key="6">
    <source>
        <dbReference type="PROSITE" id="PS51704"/>
    </source>
</evidence>
<proteinExistence type="predicted"/>
<dbReference type="InterPro" id="IPR002110">
    <property type="entry name" value="Ankyrin_rpt"/>
</dbReference>
<dbReference type="InterPro" id="IPR004331">
    <property type="entry name" value="SPX_dom"/>
</dbReference>
<sequence length="1165" mass="131366">MKFGKTLLRNQIPEWSRNYISYKALKKLIKNAVKADETTADDFTIAFFYEVDRELEKVDNFFLYKYSEMERRLRTLSEKYRCFHVSAPNSPSINFNSFDNGINVPGTSAYIDSNLDPYADKEFLAVIRETKDQIHKIIHFADINKKGFVKILKKFEKKLGRQVKDRYLETKVNILPFSSSSLFTEMLDSIERWIQEVHHRVTDYEQNVQQDNEFTTKARLRRINLTKEQDRILSNSIADDDAEALKDLINQLSSDLNNKRDPNISSIQTLPIKKTLTSMLYKACNFRAMKCIKLLLNSGASIHDDENINERSLIHKLVIYGGELPKDESSPSATPHNSSMNSNFISLEGSQITYFATAFQTQKDSKNIRFNTNNDSEDISLLSWILENIPQTEYSKVSFKDAFGRKPLHYAAVKGFEKSTKILLEFLIRTGQYSLQQGFNDPSWFDNDGFTPLLYAVLCGHTSVVNCIIKVGNIKNVDTMSYVDDLSPATTVNPALPYSISRSHTQTPLAIACKFGHTITAKLLLAYGADPDIQDEEGETPLHLATRNGFDDCVKLLVGLDDHTEEHADDIKIILESRRSNLKKANTEIKEKFYGWTPLFLAAVEGHIACVKVLIQAGANPDVKDNSGWTPHIHAVFRGYNAVKEFLRPLTAFVEPRPLFSTITNTETSSDNSKSFNKPEGASAELAYGHKYLQDQSLIIVTLGNTDMRENVNPVDLYNTKIPSTSIPLNSVSLIVSAENATGEPAIIDLPINNKFSIDPIMFYTDDIKKVILTFDIAPTYGTYEAKKQFIGRATALISSVKTSSGPHSSLMGSVTVPILSKDSLDVIGRVVFEFLVINPFKHEKLAVGSKHTYWTSTKVIGHRGFGMNRAETPNLQIGENTLISFITAASLGAEYVEFDIQLTKDHVPVIYHDWTITETGYDIPIHAITLHQFLEINKRRFVPEKFLVREHDIRKEFLRPTTNDEKKEGKLKGNSDGTIQGPFVTLIETFKHVPIHIGFNIEVKYPMIDEAEADGLPAYYTELNLFVDTILQCVYDHAQEKRNVIFSSFHPDICLMLAFKQPNYPVFFLTDCGEETMADGRCNSLQMAIRFAKFANLLGIVAKSVSIIEAPILVKAVKETGLLLFTYGSMNNNVDNARLQRKAGVDAVIVDSVLAVRKGLQQND</sequence>
<evidence type="ECO:0000313" key="7">
    <source>
        <dbReference type="EMBL" id="GBC00079.1"/>
    </source>
</evidence>
<evidence type="ECO:0000313" key="8">
    <source>
        <dbReference type="EMBL" id="GES82849.1"/>
    </source>
</evidence>
<keyword evidence="2" id="KW-0378">Hydrolase</keyword>
<dbReference type="Pfam" id="PF12796">
    <property type="entry name" value="Ank_2"/>
    <property type="match status" value="3"/>
</dbReference>
<dbReference type="EMBL" id="BEXD01003046">
    <property type="protein sequence ID" value="GBC00079.1"/>
    <property type="molecule type" value="Genomic_DNA"/>
</dbReference>
<feature type="domain" description="GP-PDE" evidence="6">
    <location>
        <begin position="858"/>
        <end position="1161"/>
    </location>
</feature>
<dbReference type="Gene3D" id="1.25.40.20">
    <property type="entry name" value="Ankyrin repeat-containing domain"/>
    <property type="match status" value="3"/>
</dbReference>
<dbReference type="SMART" id="SM00248">
    <property type="entry name" value="ANK"/>
    <property type="match status" value="6"/>
</dbReference>
<feature type="domain" description="SPX" evidence="5">
    <location>
        <begin position="1"/>
        <end position="169"/>
    </location>
</feature>
<feature type="repeat" description="ANK" evidence="4">
    <location>
        <begin position="504"/>
        <end position="536"/>
    </location>
</feature>
<dbReference type="InterPro" id="IPR051578">
    <property type="entry name" value="GDPD"/>
</dbReference>
<evidence type="ECO:0000256" key="3">
    <source>
        <dbReference type="ARBA" id="ARBA00023043"/>
    </source>
</evidence>
<dbReference type="Gene3D" id="3.20.20.190">
    <property type="entry name" value="Phosphatidylinositol (PI) phosphodiesterase"/>
    <property type="match status" value="1"/>
</dbReference>
<reference evidence="8" key="2">
    <citation type="submission" date="2019-10" db="EMBL/GenBank/DDBJ databases">
        <title>Conservation and host-specific expression of non-tandemly repeated heterogenous ribosome RNA gene in arbuscular mycorrhizal fungi.</title>
        <authorList>
            <person name="Maeda T."/>
            <person name="Kobayashi Y."/>
            <person name="Nakagawa T."/>
            <person name="Ezawa T."/>
            <person name="Yamaguchi K."/>
            <person name="Bino T."/>
            <person name="Nishimoto Y."/>
            <person name="Shigenobu S."/>
            <person name="Kawaguchi M."/>
        </authorList>
    </citation>
    <scope>NUCLEOTIDE SEQUENCE</scope>
    <source>
        <strain evidence="8">HR1</strain>
    </source>
</reference>
<dbReference type="AlphaFoldDB" id="A0A2Z6S7B9"/>
<gene>
    <name evidence="8" type="ORF">RCL2_001003200</name>
    <name evidence="7" type="ORF">RclHR1_03740003</name>
</gene>
<evidence type="ECO:0000259" key="5">
    <source>
        <dbReference type="PROSITE" id="PS51382"/>
    </source>
</evidence>
<dbReference type="EMBL" id="BLAL01000063">
    <property type="protein sequence ID" value="GES82849.1"/>
    <property type="molecule type" value="Genomic_DNA"/>
</dbReference>
<feature type="repeat" description="ANK" evidence="4">
    <location>
        <begin position="537"/>
        <end position="558"/>
    </location>
</feature>
<dbReference type="Pfam" id="PF03105">
    <property type="entry name" value="SPX"/>
    <property type="match status" value="2"/>
</dbReference>
<dbReference type="GO" id="GO:0046475">
    <property type="term" value="P:glycerophospholipid catabolic process"/>
    <property type="evidence" value="ECO:0007669"/>
    <property type="project" value="TreeGrafter"/>
</dbReference>
<feature type="repeat" description="ANK" evidence="4">
    <location>
        <begin position="594"/>
        <end position="626"/>
    </location>
</feature>
<dbReference type="GO" id="GO:0047389">
    <property type="term" value="F:glycerophosphocholine phosphodiesterase activity"/>
    <property type="evidence" value="ECO:0007669"/>
    <property type="project" value="TreeGrafter"/>
</dbReference>
<dbReference type="Proteomes" id="UP000247702">
    <property type="component" value="Unassembled WGS sequence"/>
</dbReference>
<dbReference type="CDD" id="cd14484">
    <property type="entry name" value="SPX_GDE1_like"/>
    <property type="match status" value="1"/>
</dbReference>
<keyword evidence="9" id="KW-1185">Reference proteome</keyword>
<dbReference type="Pfam" id="PF03009">
    <property type="entry name" value="GDPD"/>
    <property type="match status" value="1"/>
</dbReference>
<dbReference type="PROSITE" id="PS51382">
    <property type="entry name" value="SPX"/>
    <property type="match status" value="1"/>
</dbReference>
<dbReference type="PROSITE" id="PS50297">
    <property type="entry name" value="ANK_REP_REGION"/>
    <property type="match status" value="3"/>
</dbReference>
<dbReference type="OrthoDB" id="197419at2759"/>
<keyword evidence="1" id="KW-0677">Repeat</keyword>
<evidence type="ECO:0000313" key="9">
    <source>
        <dbReference type="Proteomes" id="UP000247702"/>
    </source>
</evidence>